<feature type="domain" description="Lon proteolytic" evidence="1">
    <location>
        <begin position="226"/>
        <end position="310"/>
    </location>
</feature>
<evidence type="ECO:0000313" key="2">
    <source>
        <dbReference type="EMBL" id="QBI19698.1"/>
    </source>
</evidence>
<reference evidence="2 3" key="1">
    <citation type="submission" date="2019-01" db="EMBL/GenBank/DDBJ databases">
        <title>Egibacter rhizosphaerae EGI 80759T.</title>
        <authorList>
            <person name="Chen D.-D."/>
            <person name="Tian Y."/>
            <person name="Jiao J.-Y."/>
            <person name="Zhang X.-T."/>
            <person name="Zhang Y.-G."/>
            <person name="Zhang Y."/>
            <person name="Xiao M."/>
            <person name="Shu W.-S."/>
            <person name="Li W.-J."/>
        </authorList>
    </citation>
    <scope>NUCLEOTIDE SEQUENCE [LARGE SCALE GENOMIC DNA]</scope>
    <source>
        <strain evidence="2 3">EGI 80759</strain>
    </source>
</reference>
<dbReference type="KEGG" id="erz:ER308_09160"/>
<gene>
    <name evidence="2" type="ORF">ER308_09160</name>
</gene>
<dbReference type="Pfam" id="PF05362">
    <property type="entry name" value="Lon_C"/>
    <property type="match status" value="1"/>
</dbReference>
<dbReference type="InterPro" id="IPR020568">
    <property type="entry name" value="Ribosomal_Su5_D2-typ_SF"/>
</dbReference>
<evidence type="ECO:0000259" key="1">
    <source>
        <dbReference type="Pfam" id="PF05362"/>
    </source>
</evidence>
<proteinExistence type="predicted"/>
<dbReference type="InterPro" id="IPR008269">
    <property type="entry name" value="Lon_proteolytic"/>
</dbReference>
<accession>A0A411YER1</accession>
<evidence type="ECO:0000313" key="3">
    <source>
        <dbReference type="Proteomes" id="UP000291469"/>
    </source>
</evidence>
<dbReference type="OrthoDB" id="2356897at2"/>
<dbReference type="EMBL" id="CP036402">
    <property type="protein sequence ID" value="QBI19698.1"/>
    <property type="molecule type" value="Genomic_DNA"/>
</dbReference>
<dbReference type="GO" id="GO:0004176">
    <property type="term" value="F:ATP-dependent peptidase activity"/>
    <property type="evidence" value="ECO:0007669"/>
    <property type="project" value="InterPro"/>
</dbReference>
<keyword evidence="3" id="KW-1185">Reference proteome</keyword>
<dbReference type="RefSeq" id="WP_131154695.1">
    <property type="nucleotide sequence ID" value="NZ_CP036402.1"/>
</dbReference>
<dbReference type="InterPro" id="IPR014721">
    <property type="entry name" value="Ribsml_uS5_D2-typ_fold_subgr"/>
</dbReference>
<dbReference type="Gene3D" id="3.30.230.10">
    <property type="match status" value="1"/>
</dbReference>
<sequence length="321" mass="33798">MLLVAVLAIPVPWLHVVSDDPPGTAWRLDGRLEVNGISVDPPGEWTWLAVGRPQLVGEMLYDRFIDNEERAADLRSGSVTRRPGVAEPAAAAVGLRHAGHAVDLGLLVEVRDPLLEGYPASAELTSVNGISLTDRAAWQQAATGWEATAGLPTGETPQSTRARTVSEQVTFQLRDGRQFTAPGPDLPYATINMVDRAPADLQAGISFEVAELLPGDWFRELSLGRSHGMMVALTTYAHASGQDLAQGRHVAGTGGIRGDGSTTRVGGVPAKAGAANRAGADVLLLPASQAHEVEDLALPGTTVVPVETLDQAIRWLAGTTP</sequence>
<name>A0A411YER1_9ACTN</name>
<dbReference type="AlphaFoldDB" id="A0A411YER1"/>
<organism evidence="2 3">
    <name type="scientific">Egibacter rhizosphaerae</name>
    <dbReference type="NCBI Taxonomy" id="1670831"/>
    <lineage>
        <taxon>Bacteria</taxon>
        <taxon>Bacillati</taxon>
        <taxon>Actinomycetota</taxon>
        <taxon>Nitriliruptoria</taxon>
        <taxon>Egibacterales</taxon>
        <taxon>Egibacteraceae</taxon>
        <taxon>Egibacter</taxon>
    </lineage>
</organism>
<protein>
    <recommendedName>
        <fullName evidence="1">Lon proteolytic domain-containing protein</fullName>
    </recommendedName>
</protein>
<dbReference type="GO" id="GO:0006508">
    <property type="term" value="P:proteolysis"/>
    <property type="evidence" value="ECO:0007669"/>
    <property type="project" value="InterPro"/>
</dbReference>
<dbReference type="SUPFAM" id="SSF54211">
    <property type="entry name" value="Ribosomal protein S5 domain 2-like"/>
    <property type="match status" value="1"/>
</dbReference>
<dbReference type="GO" id="GO:0004252">
    <property type="term" value="F:serine-type endopeptidase activity"/>
    <property type="evidence" value="ECO:0007669"/>
    <property type="project" value="InterPro"/>
</dbReference>
<dbReference type="Proteomes" id="UP000291469">
    <property type="component" value="Chromosome"/>
</dbReference>